<protein>
    <submittedName>
        <fullName evidence="3">Nuclear_pore_complex_protein_158</fullName>
    </submittedName>
</protein>
<dbReference type="Gene3D" id="3.30.1610.10">
    <property type="entry name" value="Peptidase S59, nucleoporin"/>
    <property type="match status" value="1"/>
</dbReference>
<dbReference type="InterPro" id="IPR036903">
    <property type="entry name" value="Nup98_auto-Pept-S59_dom_sf"/>
</dbReference>
<feature type="compositionally biased region" description="Gly residues" evidence="1">
    <location>
        <begin position="440"/>
        <end position="458"/>
    </location>
</feature>
<feature type="compositionally biased region" description="Low complexity" evidence="1">
    <location>
        <begin position="87"/>
        <end position="96"/>
    </location>
</feature>
<name>A0A3P3Z9P3_LEIBR</name>
<feature type="compositionally biased region" description="Low complexity" evidence="1">
    <location>
        <begin position="195"/>
        <end position="211"/>
    </location>
</feature>
<organism evidence="3 4">
    <name type="scientific">Leishmania braziliensis MHOM/BR/75/M2904</name>
    <dbReference type="NCBI Taxonomy" id="420245"/>
    <lineage>
        <taxon>Eukaryota</taxon>
        <taxon>Discoba</taxon>
        <taxon>Euglenozoa</taxon>
        <taxon>Kinetoplastea</taxon>
        <taxon>Metakinetoplastina</taxon>
        <taxon>Trypanosomatida</taxon>
        <taxon>Trypanosomatidae</taxon>
        <taxon>Leishmaniinae</taxon>
        <taxon>Leishmania</taxon>
        <taxon>Leishmania braziliensis species complex</taxon>
    </lineage>
</organism>
<dbReference type="InterPro" id="IPR007230">
    <property type="entry name" value="Nup98_auto-Pept-S59_dom"/>
</dbReference>
<feature type="compositionally biased region" description="Gly residues" evidence="1">
    <location>
        <begin position="184"/>
        <end position="194"/>
    </location>
</feature>
<feature type="region of interest" description="Disordered" evidence="1">
    <location>
        <begin position="427"/>
        <end position="471"/>
    </location>
</feature>
<reference evidence="3 4" key="1">
    <citation type="submission" date="2018-09" db="EMBL/GenBank/DDBJ databases">
        <authorList>
            <person name="Peiro R."/>
            <person name="Begona"/>
            <person name="Cbmso G."/>
            <person name="Lopez M."/>
            <person name="Gonzalez S."/>
        </authorList>
    </citation>
    <scope>NUCLEOTIDE SEQUENCE [LARGE SCALE GENOMIC DNA]</scope>
</reference>
<evidence type="ECO:0000313" key="3">
    <source>
        <dbReference type="EMBL" id="SYZ66969.1"/>
    </source>
</evidence>
<gene>
    <name evidence="3" type="ORF">LBRM2904_27.0370</name>
</gene>
<feature type="domain" description="Peptidase S59" evidence="2">
    <location>
        <begin position="699"/>
        <end position="821"/>
    </location>
</feature>
<evidence type="ECO:0000313" key="4">
    <source>
        <dbReference type="Proteomes" id="UP000319462"/>
    </source>
</evidence>
<feature type="compositionally biased region" description="Low complexity" evidence="1">
    <location>
        <begin position="148"/>
        <end position="183"/>
    </location>
</feature>
<dbReference type="SUPFAM" id="SSF82215">
    <property type="entry name" value="C-terminal autoproteolytic domain of nucleoporin nup98"/>
    <property type="match status" value="1"/>
</dbReference>
<feature type="region of interest" description="Disordered" evidence="1">
    <location>
        <begin position="659"/>
        <end position="696"/>
    </location>
</feature>
<feature type="compositionally biased region" description="Gly residues" evidence="1">
    <location>
        <begin position="212"/>
        <end position="222"/>
    </location>
</feature>
<dbReference type="GO" id="GO:0017056">
    <property type="term" value="F:structural constituent of nuclear pore"/>
    <property type="evidence" value="ECO:0007669"/>
    <property type="project" value="InterPro"/>
</dbReference>
<evidence type="ECO:0000256" key="1">
    <source>
        <dbReference type="SAM" id="MobiDB-lite"/>
    </source>
</evidence>
<feature type="compositionally biased region" description="Low complexity" evidence="1">
    <location>
        <begin position="18"/>
        <end position="44"/>
    </location>
</feature>
<dbReference type="EMBL" id="LS997626">
    <property type="protein sequence ID" value="SYZ66969.1"/>
    <property type="molecule type" value="Genomic_DNA"/>
</dbReference>
<feature type="region of interest" description="Disordered" evidence="1">
    <location>
        <begin position="1"/>
        <end position="96"/>
    </location>
</feature>
<dbReference type="InterPro" id="IPR021967">
    <property type="entry name" value="Nup98_C"/>
</dbReference>
<dbReference type="Pfam" id="PF12110">
    <property type="entry name" value="Nup96"/>
    <property type="match status" value="1"/>
</dbReference>
<feature type="compositionally biased region" description="Low complexity" evidence="1">
    <location>
        <begin position="427"/>
        <end position="439"/>
    </location>
</feature>
<sequence>MNAFGGGFNQNKPGGFGQQTQPQQVGFGQQTQSGGFRQQPQQQVGGFGQQTGGFCQPAQSQSGFGQQPQGSGFGHPVLQQTGGFGQPSGAFGQQAPQQGGFVQTVAGQQAGVFGQQQPQQMGGFGQQPQQHVGGFGLHPTPAMGGFGQQPQQAGGFGQQPQQAGGFGQQPQQAGGFGQQPQQAGGFGQQTGGFGQQSQQQGGFGQTQPPQQGGFGQAAAGGFGAGRGGGGFGTAGGFNQPAAQGGVLGASQPGVNAFGRPQQAQGGFGTQTTAGAQFGGGQGAGGFGAVTQSGFGQQTTTGGFGQSAAPGGFGTAQPTGTGGFGAGRGTTGFGQPAQGGFGAPPPAAGGFGQVQQQASGFGAQQTSTGTFGQPLQGGFGGTASQVITGGVFGGAQPQSQGAAGGFGAQPSAAGGFGQAAGGFGAQQPAAGGFGQAPPVAGGFGAGRGATGFGTSGGFGSAPQQPQPAAGGFGAPKGAAGGFGAQPSAAGGFGQAASGFGAPQPAAGGFGQAASATGFGQSASAAGFGAQPPAAGAFGQAPAAAALVSAPAAGASVNVGRPTDLAFMSLPDYNASPYGNVLLFDSYERPQPAKKTAKTTEDDLKPVVPPARRAMHTWMVTQMRVPDETTLMKQVPASLASSALSPAALKEMLIPALKLGGAPADSPAGAQERVTHDSPRRSSPETVGAPIGNAAVPRCTNPEYTLQPSLTELATYTPEELRRVSRFTVSRRDGSCEVRFLEPVNLVRVDVAAMVYLGSDGHVALYPDGDTPPLSSGLNVRAEVRVRDPTGGVTEDIIRYCAEARAHFVGHRQGWCVYRLNDSRAGHTASRATLGQETSDVAPLSIIHDEDEHSHNLDYSCNDSEEEDAVDMRAAEQPQEVTDHGDALQITNAEVRRYEVPPPPASRRPVVERRLASAATADFELPYVLPDMTPKSKCEPFSVKLGTTRRTAEPRVYYVCAQESIIQRTYVNYPPLLQPSERTIRGMLARSVRADWSNTGSVAFPSHAELRDGAEAAGAVPEVVGACAVAASPFYWQKPARKVLTQCAVALLRLFLQHTDVAEDVACPLASIHLHRAKSHNTLSAEKLKIATSVIESVISAAGEASLSRVEVFSTRQTCTILSLLSALYGLPEADTAVPNAMEEARYLTQLRHRNLAGWLKTELAVLLDNSTTRAAKLSPAEELVQAILCHRLREARTSARSVANEELARVVRVCGEGNQFGGYVEMARSGFRNGEEVRQRVVSLLSGKVEPFIRDEEYTGLHDEAIEVRAAPTAATWKQLLGIFTFYGCVSDTPAEDIIHAFLERLRAPSSRKLNPLPPYAERVDTAVLRTCRGKDVVRRGNTFQDAALLVLEGFANGSAPPAACLHPHASSYSGTDYLTAFVIVTAIRAVQLPRDQAYRDAELSVLLGMTAELECNDETWFWGLLPLHMIESPTNRLDAVRAFCKRNAMRASAQKQLGEAQPDYNRLMCLMHVNEGWLEPAVAPPEEERCVAENMPSVRTHAALEKALAKLAIQAW</sequence>
<feature type="compositionally biased region" description="Basic and acidic residues" evidence="1">
    <location>
        <begin position="671"/>
        <end position="681"/>
    </location>
</feature>
<feature type="compositionally biased region" description="Low complexity" evidence="1">
    <location>
        <begin position="459"/>
        <end position="468"/>
    </location>
</feature>
<feature type="region of interest" description="Disordered" evidence="1">
    <location>
        <begin position="143"/>
        <end position="222"/>
    </location>
</feature>
<dbReference type="Pfam" id="PF04096">
    <property type="entry name" value="Nucleoporin2"/>
    <property type="match status" value="1"/>
</dbReference>
<dbReference type="Proteomes" id="UP000319462">
    <property type="component" value="Chromosome 27"/>
</dbReference>
<evidence type="ECO:0000259" key="2">
    <source>
        <dbReference type="PROSITE" id="PS51434"/>
    </source>
</evidence>
<dbReference type="PROSITE" id="PS51434">
    <property type="entry name" value="NUP_C"/>
    <property type="match status" value="1"/>
</dbReference>
<dbReference type="GO" id="GO:0005643">
    <property type="term" value="C:nuclear pore"/>
    <property type="evidence" value="ECO:0007669"/>
    <property type="project" value="InterPro"/>
</dbReference>
<accession>A0A3P3Z9P3</accession>
<feature type="compositionally biased region" description="Low complexity" evidence="1">
    <location>
        <begin position="52"/>
        <end position="70"/>
    </location>
</feature>
<proteinExistence type="predicted"/>